<dbReference type="AlphaFoldDB" id="A0A6A1W6S7"/>
<accession>A0A6A1W6S7</accession>
<feature type="signal peptide" evidence="1">
    <location>
        <begin position="1"/>
        <end position="30"/>
    </location>
</feature>
<feature type="chain" id="PRO_5025650992" evidence="1">
    <location>
        <begin position="31"/>
        <end position="68"/>
    </location>
</feature>
<name>A0A6A1W6S7_9ROSI</name>
<keyword evidence="3" id="KW-1185">Reference proteome</keyword>
<proteinExistence type="predicted"/>
<dbReference type="Proteomes" id="UP000516437">
    <property type="component" value="Chromosome 3"/>
</dbReference>
<gene>
    <name evidence="2" type="ORF">CJ030_MR3G025377</name>
</gene>
<reference evidence="2 3" key="1">
    <citation type="journal article" date="2019" name="Plant Biotechnol. J.">
        <title>The red bayberry genome and genetic basis of sex determination.</title>
        <authorList>
            <person name="Jia H.M."/>
            <person name="Jia H.J."/>
            <person name="Cai Q.L."/>
            <person name="Wang Y."/>
            <person name="Zhao H.B."/>
            <person name="Yang W.F."/>
            <person name="Wang G.Y."/>
            <person name="Li Y.H."/>
            <person name="Zhan D.L."/>
            <person name="Shen Y.T."/>
            <person name="Niu Q.F."/>
            <person name="Chang L."/>
            <person name="Qiu J."/>
            <person name="Zhao L."/>
            <person name="Xie H.B."/>
            <person name="Fu W.Y."/>
            <person name="Jin J."/>
            <person name="Li X.W."/>
            <person name="Jiao Y."/>
            <person name="Zhou C.C."/>
            <person name="Tu T."/>
            <person name="Chai C.Y."/>
            <person name="Gao J.L."/>
            <person name="Fan L.J."/>
            <person name="van de Weg E."/>
            <person name="Wang J.Y."/>
            <person name="Gao Z.S."/>
        </authorList>
    </citation>
    <scope>NUCLEOTIDE SEQUENCE [LARGE SCALE GENOMIC DNA]</scope>
    <source>
        <tissue evidence="2">Leaves</tissue>
    </source>
</reference>
<dbReference type="OrthoDB" id="1694992at2759"/>
<organism evidence="2 3">
    <name type="scientific">Morella rubra</name>
    <name type="common">Chinese bayberry</name>
    <dbReference type="NCBI Taxonomy" id="262757"/>
    <lineage>
        <taxon>Eukaryota</taxon>
        <taxon>Viridiplantae</taxon>
        <taxon>Streptophyta</taxon>
        <taxon>Embryophyta</taxon>
        <taxon>Tracheophyta</taxon>
        <taxon>Spermatophyta</taxon>
        <taxon>Magnoliopsida</taxon>
        <taxon>eudicotyledons</taxon>
        <taxon>Gunneridae</taxon>
        <taxon>Pentapetalae</taxon>
        <taxon>rosids</taxon>
        <taxon>fabids</taxon>
        <taxon>Fagales</taxon>
        <taxon>Myricaceae</taxon>
        <taxon>Morella</taxon>
    </lineage>
</organism>
<dbReference type="EMBL" id="RXIC02000021">
    <property type="protein sequence ID" value="KAB1220932.1"/>
    <property type="molecule type" value="Genomic_DNA"/>
</dbReference>
<evidence type="ECO:0000313" key="2">
    <source>
        <dbReference type="EMBL" id="KAB1220932.1"/>
    </source>
</evidence>
<evidence type="ECO:0000256" key="1">
    <source>
        <dbReference type="SAM" id="SignalP"/>
    </source>
</evidence>
<keyword evidence="1" id="KW-0732">Signal</keyword>
<evidence type="ECO:0000313" key="3">
    <source>
        <dbReference type="Proteomes" id="UP000516437"/>
    </source>
</evidence>
<protein>
    <submittedName>
        <fullName evidence="2">Uncharacterized protein</fullName>
    </submittedName>
</protein>
<sequence length="68" mass="7172">MAATKATNAIVLAVLVAILLLLMSPELVTAVFDAAVPELNLGRRALQYNTDGRGGYNSYNTTGRGGYN</sequence>
<comment type="caution">
    <text evidence="2">The sequence shown here is derived from an EMBL/GenBank/DDBJ whole genome shotgun (WGS) entry which is preliminary data.</text>
</comment>